<feature type="compositionally biased region" description="Pro residues" evidence="1">
    <location>
        <begin position="1143"/>
        <end position="1152"/>
    </location>
</feature>
<organism evidence="2 3">
    <name type="scientific">Myxococcus xanthus</name>
    <dbReference type="NCBI Taxonomy" id="34"/>
    <lineage>
        <taxon>Bacteria</taxon>
        <taxon>Pseudomonadati</taxon>
        <taxon>Myxococcota</taxon>
        <taxon>Myxococcia</taxon>
        <taxon>Myxococcales</taxon>
        <taxon>Cystobacterineae</taxon>
        <taxon>Myxococcaceae</taxon>
        <taxon>Myxococcus</taxon>
    </lineage>
</organism>
<gene>
    <name evidence="2" type="ORF">HNV28_23725</name>
</gene>
<proteinExistence type="predicted"/>
<feature type="compositionally biased region" description="Pro residues" evidence="1">
    <location>
        <begin position="452"/>
        <end position="463"/>
    </location>
</feature>
<dbReference type="Gene3D" id="1.25.40.10">
    <property type="entry name" value="Tetratricopeptide repeat domain"/>
    <property type="match status" value="1"/>
</dbReference>
<dbReference type="SUPFAM" id="SSF48452">
    <property type="entry name" value="TPR-like"/>
    <property type="match status" value="1"/>
</dbReference>
<feature type="compositionally biased region" description="Low complexity" evidence="1">
    <location>
        <begin position="1030"/>
        <end position="1049"/>
    </location>
</feature>
<dbReference type="EMBL" id="JABFNT010000081">
    <property type="protein sequence ID" value="NOJ81300.1"/>
    <property type="molecule type" value="Genomic_DNA"/>
</dbReference>
<feature type="compositionally biased region" description="Polar residues" evidence="1">
    <location>
        <begin position="907"/>
        <end position="926"/>
    </location>
</feature>
<feature type="region of interest" description="Disordered" evidence="1">
    <location>
        <begin position="870"/>
        <end position="1152"/>
    </location>
</feature>
<feature type="region of interest" description="Disordered" evidence="1">
    <location>
        <begin position="393"/>
        <end position="477"/>
    </location>
</feature>
<evidence type="ECO:0008006" key="4">
    <source>
        <dbReference type="Google" id="ProtNLM"/>
    </source>
</evidence>
<feature type="region of interest" description="Disordered" evidence="1">
    <location>
        <begin position="489"/>
        <end position="519"/>
    </location>
</feature>
<feature type="compositionally biased region" description="Basic and acidic residues" evidence="1">
    <location>
        <begin position="870"/>
        <end position="879"/>
    </location>
</feature>
<feature type="compositionally biased region" description="Low complexity" evidence="1">
    <location>
        <begin position="240"/>
        <end position="257"/>
    </location>
</feature>
<comment type="caution">
    <text evidence="2">The sequence shown here is derived from an EMBL/GenBank/DDBJ whole genome shotgun (WGS) entry which is preliminary data.</text>
</comment>
<evidence type="ECO:0000256" key="1">
    <source>
        <dbReference type="SAM" id="MobiDB-lite"/>
    </source>
</evidence>
<protein>
    <recommendedName>
        <fullName evidence="4">Tetratricopeptide repeat protein</fullName>
    </recommendedName>
</protein>
<dbReference type="RefSeq" id="WP_171443346.1">
    <property type="nucleotide sequence ID" value="NZ_JABFNS010000112.1"/>
</dbReference>
<feature type="region of interest" description="Disordered" evidence="1">
    <location>
        <begin position="1219"/>
        <end position="1241"/>
    </location>
</feature>
<feature type="region of interest" description="Disordered" evidence="1">
    <location>
        <begin position="1"/>
        <end position="34"/>
    </location>
</feature>
<sequence>MGGVRNGRSAGTPEPAAVRQAALQPGASDVKPAEEVSEVVDRHFRSAARQLREGSAARAFGELARASRTLPMTPRLAAGIVRMALLAGTEAAAITLLEVAPTVVSSRRAVRRQLARVLRRVDQLPRAAAALEALLVEWPDDRRAQRVLQVLRARIEGKAVPDAGASAPKVDEDEQGVLAKLPARREGAQAAASWENDDAVYLIETVVGPPLSARAASASASTVGVAEARSQPSVSQLPEAGRGAPAAALPARGADGLQAEPPPVSEQRGPVSSSLSPPGPDARATASSKGSEALPGADARPSPVKAPPPESLKTVLEMPAVELPAVTPRGTSASEAPRTVVEMPAVVVPPRASDFEARKTEVEMPALGDVAVPPSSGVAKTFVPGRAPLRVPWADASDDDAPVPAPVARFNDADDSEVTSEAQPFLAGADVSSPPPRQQTPASSKRERRKTPPPSEALPPPIPSRSASEPDARSGTMEVSLAELEAALASASGDAPNKKGRASEASAGPREEDSEELTRSRKVEAQLIARRAWAELAQLYLKRADQAKDASLRADALARLAEVMENELHDPAGAARMYREIVELTGDRAALRDQVRLLAARGDASLVRRALDEAIRRAPAGRARAGALLTRGERWLHMGELKKARADFEAAESSAPGLLPVLAGMLRCVSDAERPSIAERLRVALVAAPRRALDRVEALRVLAQVAEESLSDWRLAQWAWSEVLTESPDSEQARVQLTTLTRKLGDTTVLSRLLRAQLAREARGPAARQARLELVATLDAQGDADAALEELRQAVRYEPGHKEAWLMLVERLLERDHLGEAAWALEHAATAMEDEAERERTWDRLARLWREVMGNPERAQVYARRAEGIRQARAEREVPPPEPPRSAAPRRESSGPRAPLIAAPPVLTQSSGTPQSQANEEASTTDIGVAPPASESVGPPRDEVGSASPGAAMAQGRKASPEPAPSGRKGRRAARATVSPAQGEPRVPVEAFAASPPKADVRAAAPSPRGEARNPPSSPGNTAAPPPRAPADAAVSPKAPAAQRAPASSRGDKAAPRAAASGIESEQGPASREAEARAQRPRATDLITGEVMDLGDAPVPETRVISWEAPPGRMDPVRRVVRARPEGTVSAPAPGRTFIAKPPAAPEPPRPVPGVMDPRESPAPAYVPPPDTEPDAFRHIRERPLDAKPYRLLAEYFDQRGDPARASLMREIADALDGLETPAPRGQRPPLTSDERAGLRHPGLRTPSGELLACAGIALCRLFPAEGRAAGSSELLRATAGPCAPAVLDALHTAARMLDVHLPELVLAEDDGPPFTAVHAGHPRLLVGRLLLREPMPLPELRFHVGRALLSLSPDLLALRALKGGQLLRALALLATVLKDPRASGAEARVVRESLSPRALERAMALLEPGTQNFKASALADAARDSANRAGLVACGSIGPALSVLRTRRGNEAELVELLRFAASERYLPLRAPR</sequence>
<reference evidence="2 3" key="1">
    <citation type="submission" date="2020-05" db="EMBL/GenBank/DDBJ databases">
        <authorList>
            <person name="Whitworth D."/>
        </authorList>
    </citation>
    <scope>NUCLEOTIDE SEQUENCE [LARGE SCALE GENOMIC DNA]</scope>
    <source>
        <strain evidence="2 3">AM005</strain>
    </source>
</reference>
<dbReference type="Proteomes" id="UP000533080">
    <property type="component" value="Unassembled WGS sequence"/>
</dbReference>
<accession>A0A7Y4MT69</accession>
<name>A0A7Y4MT69_MYXXA</name>
<feature type="region of interest" description="Disordered" evidence="1">
    <location>
        <begin position="228"/>
        <end position="310"/>
    </location>
</feature>
<evidence type="ECO:0000313" key="2">
    <source>
        <dbReference type="EMBL" id="NOJ81300.1"/>
    </source>
</evidence>
<evidence type="ECO:0000313" key="3">
    <source>
        <dbReference type="Proteomes" id="UP000533080"/>
    </source>
</evidence>
<dbReference type="InterPro" id="IPR011990">
    <property type="entry name" value="TPR-like_helical_dom_sf"/>
</dbReference>